<protein>
    <recommendedName>
        <fullName evidence="3">Pesticidal crystal protein Cry22Aa Ig-like domain-containing protein</fullName>
    </recommendedName>
</protein>
<dbReference type="Gene3D" id="2.60.40.10">
    <property type="entry name" value="Immunoglobulins"/>
    <property type="match status" value="1"/>
</dbReference>
<dbReference type="RefSeq" id="WP_103081223.1">
    <property type="nucleotide sequence ID" value="NZ_CP021850.1"/>
</dbReference>
<evidence type="ECO:0000313" key="4">
    <source>
        <dbReference type="EMBL" id="PNT99790.1"/>
    </source>
</evidence>
<keyword evidence="2" id="KW-0732">Signal</keyword>
<gene>
    <name evidence="4" type="ORF">CDQ84_08055</name>
</gene>
<dbReference type="InterPro" id="IPR032179">
    <property type="entry name" value="Cry22Aa_Ig-like"/>
</dbReference>
<dbReference type="Gene3D" id="3.40.190.10">
    <property type="entry name" value="Periplasmic binding protein-like II"/>
    <property type="match status" value="2"/>
</dbReference>
<proteinExistence type="predicted"/>
<sequence>MLSKAKRFISMMLACLMIFMALSACSKQQGEKNDKEATGTDKAAETTSGTSGEDTASKGAKGEPIVIKIGTHYEPEWDPTWRDEITGEPGMSPENLRAAEIAMKTVLDEMNVQLEIIQYPGDVREVLLQSVLANDPIADIVRMWNGSQGTILGQNILQPLDDYASIFLDDEDAKWMLVDKIYGKYYMLNFSMEFIRTWPLVYNIKYIEQVDSLKENGETVYPSDLFKRGEWTWSKFEDYLSRIAAFYSGKPSPVRPDVPIKAFQTDYRYTAVQALHSNGVAVFGKNGLEVDTPEAKQAIAYIDNLMNKNLMMSVRYGDDSVVPGWTWNGNDFGNGETVFTNMVPWLSSSAANSLANRGESMGIVPFPRPDHLAPDDPKYQQTSVIMDTCGILKGLSKERTELALKAYKLYFNTFYKALAGTDKAMDYLEKNSESAALASGFDIMHPKIGKDTLDIFKYIAKTPVNEFVESIGIYNLWSEGIVGESIYGLNNSPKYDVAVDAEKNSLIEYLSTTEKALMSDKPTDNIAPKIEKIDANIPVAFPVGTDSSKIDWSTIFAAKDNVDGELDMSGAVIDISGIDFNKVGQYDGGFMAKIKDAAGNEGSTSSTVIIYDPNNKEKPEIKIKPEYRKIAKDEDVSAINWANDFIESATDKDGFDIKFSIKADVSQLDTTTPGTYKVEVTVTDFAGNAATASFDVIVE</sequence>
<dbReference type="OrthoDB" id="383937at2"/>
<dbReference type="Proteomes" id="UP000236151">
    <property type="component" value="Unassembled WGS sequence"/>
</dbReference>
<keyword evidence="5" id="KW-1185">Reference proteome</keyword>
<dbReference type="Pfam" id="PF16403">
    <property type="entry name" value="Bact_surface_Ig-like"/>
    <property type="match status" value="1"/>
</dbReference>
<accession>A0A2K2FG90</accession>
<feature type="region of interest" description="Disordered" evidence="1">
    <location>
        <begin position="32"/>
        <end position="61"/>
    </location>
</feature>
<feature type="signal peptide" evidence="2">
    <location>
        <begin position="1"/>
        <end position="26"/>
    </location>
</feature>
<dbReference type="InterPro" id="IPR050490">
    <property type="entry name" value="Bact_solute-bd_prot1"/>
</dbReference>
<dbReference type="InterPro" id="IPR013783">
    <property type="entry name" value="Ig-like_fold"/>
</dbReference>
<dbReference type="AlphaFoldDB" id="A0A2K2FG90"/>
<evidence type="ECO:0000259" key="3">
    <source>
        <dbReference type="Pfam" id="PF16403"/>
    </source>
</evidence>
<dbReference type="PANTHER" id="PTHR43649">
    <property type="entry name" value="ARABINOSE-BINDING PROTEIN-RELATED"/>
    <property type="match status" value="1"/>
</dbReference>
<feature type="compositionally biased region" description="Polar residues" evidence="1">
    <location>
        <begin position="45"/>
        <end position="54"/>
    </location>
</feature>
<dbReference type="KEGG" id="cthd:CDO33_08300"/>
<comment type="caution">
    <text evidence="4">The sequence shown here is derived from an EMBL/GenBank/DDBJ whole genome shotgun (WGS) entry which is preliminary data.</text>
</comment>
<feature type="chain" id="PRO_5039083532" description="Pesticidal crystal protein Cry22Aa Ig-like domain-containing protein" evidence="2">
    <location>
        <begin position="27"/>
        <end position="699"/>
    </location>
</feature>
<evidence type="ECO:0000256" key="2">
    <source>
        <dbReference type="SAM" id="SignalP"/>
    </source>
</evidence>
<organism evidence="4 5">
    <name type="scientific">Clostridium thermosuccinogenes</name>
    <dbReference type="NCBI Taxonomy" id="84032"/>
    <lineage>
        <taxon>Bacteria</taxon>
        <taxon>Bacillati</taxon>
        <taxon>Bacillota</taxon>
        <taxon>Clostridia</taxon>
        <taxon>Eubacteriales</taxon>
        <taxon>Clostridiaceae</taxon>
        <taxon>Clostridium</taxon>
    </lineage>
</organism>
<reference evidence="5" key="1">
    <citation type="submission" date="2017-06" db="EMBL/GenBank/DDBJ databases">
        <title>Investigating the central metabolism of Clostridium thermosuccinogenes.</title>
        <authorList>
            <person name="Koendjbiharie J.G."/>
            <person name="Van Kranenburg R."/>
            <person name="Vriesendorp B."/>
        </authorList>
    </citation>
    <scope>NUCLEOTIDE SEQUENCE [LARGE SCALE GENOMIC DNA]</scope>
    <source>
        <strain evidence="5">DSM 5806</strain>
    </source>
</reference>
<dbReference type="SUPFAM" id="SSF53850">
    <property type="entry name" value="Periplasmic binding protein-like II"/>
    <property type="match status" value="1"/>
</dbReference>
<feature type="domain" description="Pesticidal crystal protein Cry22Aa Ig-like" evidence="3">
    <location>
        <begin position="648"/>
        <end position="698"/>
    </location>
</feature>
<dbReference type="PROSITE" id="PS51257">
    <property type="entry name" value="PROKAR_LIPOPROTEIN"/>
    <property type="match status" value="1"/>
</dbReference>
<evidence type="ECO:0000313" key="5">
    <source>
        <dbReference type="Proteomes" id="UP000236151"/>
    </source>
</evidence>
<evidence type="ECO:0000256" key="1">
    <source>
        <dbReference type="SAM" id="MobiDB-lite"/>
    </source>
</evidence>
<dbReference type="EMBL" id="NIOJ01000016">
    <property type="protein sequence ID" value="PNT99790.1"/>
    <property type="molecule type" value="Genomic_DNA"/>
</dbReference>
<feature type="compositionally biased region" description="Basic and acidic residues" evidence="1">
    <location>
        <begin position="32"/>
        <end position="44"/>
    </location>
</feature>
<dbReference type="PANTHER" id="PTHR43649:SF12">
    <property type="entry name" value="DIACETYLCHITOBIOSE BINDING PROTEIN DASA"/>
    <property type="match status" value="1"/>
</dbReference>
<name>A0A2K2FG90_9CLOT</name>